<sequence length="475" mass="54020">MADQHIEPELTVGEIIKLYLSHWRMFAVFTVVLFAVSAVVYVVKIPYVATTSMVFNDTQNSSLQAFSSQFFGLSKSLQDSKKGSSVLSKHIEYLKTREFFEALLVKINERGNSAKITLEERQGYEQLKADYLNKITDKPESKLEVLQKLDKWIKATLDSDFEIKLTAATPSRALSLFLANTVTELAGDLLKKRESEEITRVEEFITTQKRIADEKLNELGHQLAEVQNKDESILPLASKDKMGEYVSDLLVRANEIKLKMAENKKLIEYLGKDRSSQKESTLYGVGGKIETLKFENNLLAGKLSQVQGSIDRLKQEVKELPYQAQMAEDLKKKSDMEFNRYKELNAALGKVEAAKLSIGTRFEILDSARWETTLPQIGLLALALLSILLSQFFGSLIIYFRYLWNPDVVTAQASRNLLIFDNHSVDPRVIIENSKIKFSMKKQDSTSEHENHKDDEKKEIAWNLLNVGQSSDRTQ</sequence>
<evidence type="ECO:0000313" key="2">
    <source>
        <dbReference type="EMBL" id="MDG0815482.1"/>
    </source>
</evidence>
<dbReference type="RefSeq" id="WP_277576957.1">
    <property type="nucleotide sequence ID" value="NZ_JANRMI010000001.1"/>
</dbReference>
<keyword evidence="3" id="KW-1185">Reference proteome</keyword>
<feature type="transmembrane region" description="Helical" evidence="1">
    <location>
        <begin position="379"/>
        <end position="404"/>
    </location>
</feature>
<gene>
    <name evidence="2" type="ORF">NWE73_03845</name>
</gene>
<accession>A0ABT6DF68</accession>
<proteinExistence type="predicted"/>
<evidence type="ECO:0000313" key="3">
    <source>
        <dbReference type="Proteomes" id="UP001152321"/>
    </source>
</evidence>
<comment type="caution">
    <text evidence="2">The sequence shown here is derived from an EMBL/GenBank/DDBJ whole genome shotgun (WGS) entry which is preliminary data.</text>
</comment>
<keyword evidence="1" id="KW-1133">Transmembrane helix</keyword>
<name>A0ABT6DF68_9BACT</name>
<keyword evidence="1" id="KW-0472">Membrane</keyword>
<protein>
    <recommendedName>
        <fullName evidence="4">Polysaccharide chain length determinant N-terminal domain-containing protein</fullName>
    </recommendedName>
</protein>
<dbReference type="Proteomes" id="UP001152321">
    <property type="component" value="Unassembled WGS sequence"/>
</dbReference>
<evidence type="ECO:0000256" key="1">
    <source>
        <dbReference type="SAM" id="Phobius"/>
    </source>
</evidence>
<organism evidence="2 3">
    <name type="scientific">Bdellovibrio svalbardensis</name>
    <dbReference type="NCBI Taxonomy" id="2972972"/>
    <lineage>
        <taxon>Bacteria</taxon>
        <taxon>Pseudomonadati</taxon>
        <taxon>Bdellovibrionota</taxon>
        <taxon>Bdellovibrionia</taxon>
        <taxon>Bdellovibrionales</taxon>
        <taxon>Pseudobdellovibrionaceae</taxon>
        <taxon>Bdellovibrio</taxon>
    </lineage>
</organism>
<dbReference type="PANTHER" id="PTHR32309:SF31">
    <property type="entry name" value="CAPSULAR EXOPOLYSACCHARIDE FAMILY"/>
    <property type="match status" value="1"/>
</dbReference>
<reference evidence="2" key="1">
    <citation type="submission" date="2022-08" db="EMBL/GenBank/DDBJ databases">
        <title>Novel Bdellovibrio Species Isolated from Svalbard: Designation Bdellovibrio svalbardensis.</title>
        <authorList>
            <person name="Mitchell R.J."/>
            <person name="Choi S.Y."/>
        </authorList>
    </citation>
    <scope>NUCLEOTIDE SEQUENCE</scope>
    <source>
        <strain evidence="2">PAP01</strain>
    </source>
</reference>
<dbReference type="EMBL" id="JANRMI010000001">
    <property type="protein sequence ID" value="MDG0815482.1"/>
    <property type="molecule type" value="Genomic_DNA"/>
</dbReference>
<dbReference type="PANTHER" id="PTHR32309">
    <property type="entry name" value="TYROSINE-PROTEIN KINASE"/>
    <property type="match status" value="1"/>
</dbReference>
<keyword evidence="1" id="KW-0812">Transmembrane</keyword>
<feature type="transmembrane region" description="Helical" evidence="1">
    <location>
        <begin position="23"/>
        <end position="43"/>
    </location>
</feature>
<dbReference type="InterPro" id="IPR050445">
    <property type="entry name" value="Bact_polysacc_biosynth/exp"/>
</dbReference>
<evidence type="ECO:0008006" key="4">
    <source>
        <dbReference type="Google" id="ProtNLM"/>
    </source>
</evidence>